<protein>
    <submittedName>
        <fullName evidence="1">Uncharacterized protein</fullName>
    </submittedName>
</protein>
<proteinExistence type="predicted"/>
<name>A0AAT9V7J3_9CAUD</name>
<gene>
    <name evidence="1" type="ORF">QB910_000059</name>
</gene>
<dbReference type="EMBL" id="OQ846916">
    <property type="protein sequence ID" value="WJJ55303.1"/>
    <property type="molecule type" value="Genomic_DNA"/>
</dbReference>
<reference evidence="1" key="1">
    <citation type="submission" date="2023-04" db="EMBL/GenBank/DDBJ databases">
        <title>Characterization and genome study of newly isolated Alicyclobacillus-specific phaga.</title>
        <authorList>
            <person name="Shymialevich D."/>
            <person name="Wojcicki M."/>
            <person name="Srednicka P."/>
            <person name="Swider O."/>
        </authorList>
    </citation>
    <scope>NUCLEOTIDE SEQUENCE</scope>
</reference>
<sequence>MAHNLPVVRCPRKECGHLNGVKVSKDHYVLVICEECDNQFWANPRSAKAKKLLMAVGKNPDTYSLIHREQIDELVDMALLIGDVDGARSYTNAKISNPDSTWFVSHVDEFELRPLIEFENQEQK</sequence>
<organism evidence="1">
    <name type="scientific">Alicyclobacillus phage KKP_3916</name>
    <dbReference type="NCBI Taxonomy" id="3040651"/>
    <lineage>
        <taxon>Viruses</taxon>
        <taxon>Duplodnaviria</taxon>
        <taxon>Heunggongvirae</taxon>
        <taxon>Uroviricota</taxon>
        <taxon>Caudoviricetes</taxon>
    </lineage>
</organism>
<evidence type="ECO:0000313" key="1">
    <source>
        <dbReference type="EMBL" id="WJJ55303.1"/>
    </source>
</evidence>
<accession>A0AAT9V7J3</accession>